<evidence type="ECO:0000256" key="5">
    <source>
        <dbReference type="ARBA" id="ARBA00022692"/>
    </source>
</evidence>
<keyword evidence="6 8" id="KW-1133">Transmembrane helix</keyword>
<protein>
    <submittedName>
        <fullName evidence="10">Polyamine ABC transporter permease</fullName>
    </submittedName>
</protein>
<dbReference type="Gene3D" id="1.10.3720.10">
    <property type="entry name" value="MetI-like"/>
    <property type="match status" value="1"/>
</dbReference>
<evidence type="ECO:0000256" key="7">
    <source>
        <dbReference type="ARBA" id="ARBA00023136"/>
    </source>
</evidence>
<proteinExistence type="inferred from homology"/>
<evidence type="ECO:0000256" key="3">
    <source>
        <dbReference type="ARBA" id="ARBA00022448"/>
    </source>
</evidence>
<dbReference type="PANTHER" id="PTHR42929">
    <property type="entry name" value="INNER MEMBRANE ABC TRANSPORTER PERMEASE PROTEIN YDCU-RELATED-RELATED"/>
    <property type="match status" value="1"/>
</dbReference>
<feature type="transmembrane region" description="Helical" evidence="8">
    <location>
        <begin position="7"/>
        <end position="29"/>
    </location>
</feature>
<accession>A0ABM6PMG5</accession>
<dbReference type="SUPFAM" id="SSF161098">
    <property type="entry name" value="MetI-like"/>
    <property type="match status" value="1"/>
</dbReference>
<feature type="transmembrane region" description="Helical" evidence="8">
    <location>
        <begin position="216"/>
        <end position="240"/>
    </location>
</feature>
<evidence type="ECO:0000259" key="9">
    <source>
        <dbReference type="PROSITE" id="PS50928"/>
    </source>
</evidence>
<keyword evidence="11" id="KW-1185">Reference proteome</keyword>
<comment type="subcellular location">
    <subcellularLocation>
        <location evidence="1 8">Cell membrane</location>
        <topology evidence="1 8">Multi-pass membrane protein</topology>
    </subcellularLocation>
</comment>
<name>A0ABM6PMG5_9MICO</name>
<reference evidence="10 11" key="1">
    <citation type="journal article" date="2016" name="Int. J. Syst. Evol. Microbiol.">
        <title>Dermabacter jinjuensis sp. nov., a novel species of the genus Dermabacter isolated from a clinical specimen.</title>
        <authorList>
            <person name="Park Y.K."/>
            <person name="Lee K.M."/>
            <person name="Lee W.K."/>
            <person name="Cho M.J."/>
            <person name="Lee H.S."/>
            <person name="Cho Y.G."/>
            <person name="Lee Y.C."/>
            <person name="Lee W.K."/>
            <person name="Seong W.K."/>
            <person name="Hwang K.J."/>
        </authorList>
    </citation>
    <scope>NUCLEOTIDE SEQUENCE [LARGE SCALE GENOMIC DNA]</scope>
    <source>
        <strain evidence="10 11">32T</strain>
    </source>
</reference>
<dbReference type="EMBL" id="CP023482">
    <property type="protein sequence ID" value="ATH96927.1"/>
    <property type="molecule type" value="Genomic_DNA"/>
</dbReference>
<keyword evidence="4" id="KW-1003">Cell membrane</keyword>
<keyword evidence="7 8" id="KW-0472">Membrane</keyword>
<evidence type="ECO:0000256" key="6">
    <source>
        <dbReference type="ARBA" id="ARBA00022989"/>
    </source>
</evidence>
<dbReference type="PROSITE" id="PS50928">
    <property type="entry name" value="ABC_TM1"/>
    <property type="match status" value="1"/>
</dbReference>
<evidence type="ECO:0000313" key="10">
    <source>
        <dbReference type="EMBL" id="ATH96927.1"/>
    </source>
</evidence>
<gene>
    <name evidence="10" type="ORF">COP05_07395</name>
</gene>
<dbReference type="InterPro" id="IPR000515">
    <property type="entry name" value="MetI-like"/>
</dbReference>
<feature type="transmembrane region" description="Helical" evidence="8">
    <location>
        <begin position="81"/>
        <end position="103"/>
    </location>
</feature>
<dbReference type="CDD" id="cd06261">
    <property type="entry name" value="TM_PBP2"/>
    <property type="match status" value="1"/>
</dbReference>
<comment type="similarity">
    <text evidence="2">Belongs to the binding-protein-dependent transport system permease family. CysTW subfamily.</text>
</comment>
<feature type="transmembrane region" description="Helical" evidence="8">
    <location>
        <begin position="115"/>
        <end position="139"/>
    </location>
</feature>
<evidence type="ECO:0000256" key="4">
    <source>
        <dbReference type="ARBA" id="ARBA00022475"/>
    </source>
</evidence>
<dbReference type="InterPro" id="IPR035906">
    <property type="entry name" value="MetI-like_sf"/>
</dbReference>
<keyword evidence="5 8" id="KW-0812">Transmembrane</keyword>
<keyword evidence="3 8" id="KW-0813">Transport</keyword>
<dbReference type="Proteomes" id="UP000815698">
    <property type="component" value="Chromosome"/>
</dbReference>
<feature type="transmembrane region" description="Helical" evidence="8">
    <location>
        <begin position="267"/>
        <end position="287"/>
    </location>
</feature>
<evidence type="ECO:0000256" key="2">
    <source>
        <dbReference type="ARBA" id="ARBA00007069"/>
    </source>
</evidence>
<sequence length="297" mass="31762">MASRQSWIGVLLASPPILLIIVFIGFPVINAFGLSLGYTGGLNTTIAMIGKNTHETQSWAPTLDAYREVFSNPRFLSDLRVTVSISILTTVIVTALAWLVALAMRLRPSGITRMLPAFAVIPMFIPGVIGAWAMIRFWAADGFFGSAMRSLGVASPPQIAFTSTLVLMTQVWSSLPFAVLMVSSGVQSVPDALIDAARDAGAGTIRIVKDVVAPMAFVPTVIAMTFTAIGNVGSFTVPWLTGPSAPTMLGVSMTKHFNTYGEPQQSVVMAIVVFALAALIGVLYVWANYRQAKEEMT</sequence>
<dbReference type="PANTHER" id="PTHR42929:SF1">
    <property type="entry name" value="INNER MEMBRANE ABC TRANSPORTER PERMEASE PROTEIN YDCU-RELATED"/>
    <property type="match status" value="1"/>
</dbReference>
<evidence type="ECO:0000313" key="11">
    <source>
        <dbReference type="Proteomes" id="UP000815698"/>
    </source>
</evidence>
<evidence type="ECO:0000256" key="8">
    <source>
        <dbReference type="RuleBase" id="RU363032"/>
    </source>
</evidence>
<organism evidence="10 11">
    <name type="scientific">Dermabacter jinjuensis</name>
    <dbReference type="NCBI Taxonomy" id="1667168"/>
    <lineage>
        <taxon>Bacteria</taxon>
        <taxon>Bacillati</taxon>
        <taxon>Actinomycetota</taxon>
        <taxon>Actinomycetes</taxon>
        <taxon>Micrococcales</taxon>
        <taxon>Dermabacteraceae</taxon>
        <taxon>Dermabacter</taxon>
    </lineage>
</organism>
<dbReference type="Pfam" id="PF00528">
    <property type="entry name" value="BPD_transp_1"/>
    <property type="match status" value="1"/>
</dbReference>
<dbReference type="RefSeq" id="WP_096883159.1">
    <property type="nucleotide sequence ID" value="NZ_CP023482.1"/>
</dbReference>
<feature type="transmembrane region" description="Helical" evidence="8">
    <location>
        <begin position="159"/>
        <end position="182"/>
    </location>
</feature>
<evidence type="ECO:0000256" key="1">
    <source>
        <dbReference type="ARBA" id="ARBA00004651"/>
    </source>
</evidence>
<feature type="domain" description="ABC transmembrane type-1" evidence="9">
    <location>
        <begin position="79"/>
        <end position="284"/>
    </location>
</feature>